<gene>
    <name evidence="2" type="ORF">GCM10022255_081200</name>
</gene>
<protein>
    <submittedName>
        <fullName evidence="2">Uncharacterized protein</fullName>
    </submittedName>
</protein>
<organism evidence="2 3">
    <name type="scientific">Dactylosporangium darangshiense</name>
    <dbReference type="NCBI Taxonomy" id="579108"/>
    <lineage>
        <taxon>Bacteria</taxon>
        <taxon>Bacillati</taxon>
        <taxon>Actinomycetota</taxon>
        <taxon>Actinomycetes</taxon>
        <taxon>Micromonosporales</taxon>
        <taxon>Micromonosporaceae</taxon>
        <taxon>Dactylosporangium</taxon>
    </lineage>
</organism>
<proteinExistence type="predicted"/>
<feature type="region of interest" description="Disordered" evidence="1">
    <location>
        <begin position="44"/>
        <end position="88"/>
    </location>
</feature>
<dbReference type="EMBL" id="BAABAT010000032">
    <property type="protein sequence ID" value="GAA4258860.1"/>
    <property type="molecule type" value="Genomic_DNA"/>
</dbReference>
<accession>A0ABP8DLA7</accession>
<sequence>MGRVGPGPLCPVEKGRPKAPATIGRASFVRDREKHELAVCRGVAEGGSAGGGVAAADEDVVTGPPPDAAEGCGHVSGTENADAHDDRG</sequence>
<comment type="caution">
    <text evidence="2">The sequence shown here is derived from an EMBL/GenBank/DDBJ whole genome shotgun (WGS) entry which is preliminary data.</text>
</comment>
<name>A0ABP8DLA7_9ACTN</name>
<reference evidence="3" key="1">
    <citation type="journal article" date="2019" name="Int. J. Syst. Evol. Microbiol.">
        <title>The Global Catalogue of Microorganisms (GCM) 10K type strain sequencing project: providing services to taxonomists for standard genome sequencing and annotation.</title>
        <authorList>
            <consortium name="The Broad Institute Genomics Platform"/>
            <consortium name="The Broad Institute Genome Sequencing Center for Infectious Disease"/>
            <person name="Wu L."/>
            <person name="Ma J."/>
        </authorList>
    </citation>
    <scope>NUCLEOTIDE SEQUENCE [LARGE SCALE GENOMIC DNA]</scope>
    <source>
        <strain evidence="3">JCM 17441</strain>
    </source>
</reference>
<evidence type="ECO:0000313" key="3">
    <source>
        <dbReference type="Proteomes" id="UP001500620"/>
    </source>
</evidence>
<dbReference type="Proteomes" id="UP001500620">
    <property type="component" value="Unassembled WGS sequence"/>
</dbReference>
<keyword evidence="3" id="KW-1185">Reference proteome</keyword>
<evidence type="ECO:0000313" key="2">
    <source>
        <dbReference type="EMBL" id="GAA4258860.1"/>
    </source>
</evidence>
<evidence type="ECO:0000256" key="1">
    <source>
        <dbReference type="SAM" id="MobiDB-lite"/>
    </source>
</evidence>
<feature type="compositionally biased region" description="Gly residues" evidence="1">
    <location>
        <begin position="44"/>
        <end position="53"/>
    </location>
</feature>